<organism evidence="2 3">
    <name type="scientific">Puia dinghuensis</name>
    <dbReference type="NCBI Taxonomy" id="1792502"/>
    <lineage>
        <taxon>Bacteria</taxon>
        <taxon>Pseudomonadati</taxon>
        <taxon>Bacteroidota</taxon>
        <taxon>Chitinophagia</taxon>
        <taxon>Chitinophagales</taxon>
        <taxon>Chitinophagaceae</taxon>
        <taxon>Puia</taxon>
    </lineage>
</organism>
<dbReference type="RefSeq" id="WP_188931004.1">
    <property type="nucleotide sequence ID" value="NZ_BMJC01000002.1"/>
</dbReference>
<evidence type="ECO:0000313" key="3">
    <source>
        <dbReference type="Proteomes" id="UP000607559"/>
    </source>
</evidence>
<dbReference type="SUPFAM" id="SSF54427">
    <property type="entry name" value="NTF2-like"/>
    <property type="match status" value="1"/>
</dbReference>
<feature type="signal peptide" evidence="1">
    <location>
        <begin position="1"/>
        <end position="17"/>
    </location>
</feature>
<accession>A0A8J2XT55</accession>
<evidence type="ECO:0008006" key="4">
    <source>
        <dbReference type="Google" id="ProtNLM"/>
    </source>
</evidence>
<keyword evidence="3" id="KW-1185">Reference proteome</keyword>
<reference evidence="2" key="2">
    <citation type="submission" date="2020-09" db="EMBL/GenBank/DDBJ databases">
        <authorList>
            <person name="Sun Q."/>
            <person name="Zhou Y."/>
        </authorList>
    </citation>
    <scope>NUCLEOTIDE SEQUENCE</scope>
    <source>
        <strain evidence="2">CGMCC 1.15448</strain>
    </source>
</reference>
<dbReference type="InterPro" id="IPR032710">
    <property type="entry name" value="NTF2-like_dom_sf"/>
</dbReference>
<dbReference type="Proteomes" id="UP000607559">
    <property type="component" value="Unassembled WGS sequence"/>
</dbReference>
<sequence length="182" mass="20652">MKHFILAFSFFVSIAVAAQVRTTPDSIAVKSISGIVNKMLDILSGEKGKIRDWNALSNLFLSTATFTCLNHPNDSMPKAVETVSLTEFIQLLHDEYYENGYLEYETGSVINQYNGIATVFQSFYGKDSEDKEERGINTYQLVFFDSRWWIASVLWTTASNGVAIPKKYLKKYVFGRTDTKKP</sequence>
<proteinExistence type="predicted"/>
<protein>
    <recommendedName>
        <fullName evidence="4">Nuclear transport factor 2 family protein</fullName>
    </recommendedName>
</protein>
<comment type="caution">
    <text evidence="2">The sequence shown here is derived from an EMBL/GenBank/DDBJ whole genome shotgun (WGS) entry which is preliminary data.</text>
</comment>
<dbReference type="EMBL" id="BMJC01000002">
    <property type="protein sequence ID" value="GGA96236.1"/>
    <property type="molecule type" value="Genomic_DNA"/>
</dbReference>
<keyword evidence="1" id="KW-0732">Signal</keyword>
<evidence type="ECO:0000256" key="1">
    <source>
        <dbReference type="SAM" id="SignalP"/>
    </source>
</evidence>
<reference evidence="2" key="1">
    <citation type="journal article" date="2014" name="Int. J. Syst. Evol. Microbiol.">
        <title>Complete genome sequence of Corynebacterium casei LMG S-19264T (=DSM 44701T), isolated from a smear-ripened cheese.</title>
        <authorList>
            <consortium name="US DOE Joint Genome Institute (JGI-PGF)"/>
            <person name="Walter F."/>
            <person name="Albersmeier A."/>
            <person name="Kalinowski J."/>
            <person name="Ruckert C."/>
        </authorList>
    </citation>
    <scope>NUCLEOTIDE SEQUENCE</scope>
    <source>
        <strain evidence="2">CGMCC 1.15448</strain>
    </source>
</reference>
<dbReference type="AlphaFoldDB" id="A0A8J2XT55"/>
<dbReference type="Gene3D" id="3.10.450.50">
    <property type="match status" value="1"/>
</dbReference>
<evidence type="ECO:0000313" key="2">
    <source>
        <dbReference type="EMBL" id="GGA96236.1"/>
    </source>
</evidence>
<name>A0A8J2XT55_9BACT</name>
<gene>
    <name evidence="2" type="ORF">GCM10011511_19420</name>
</gene>
<feature type="chain" id="PRO_5035244921" description="Nuclear transport factor 2 family protein" evidence="1">
    <location>
        <begin position="18"/>
        <end position="182"/>
    </location>
</feature>